<dbReference type="AlphaFoldDB" id="A0A427YIK9"/>
<evidence type="ECO:0000313" key="2">
    <source>
        <dbReference type="EMBL" id="RSH90903.1"/>
    </source>
</evidence>
<gene>
    <name evidence="2" type="ORF">EHS25_010079</name>
</gene>
<feature type="compositionally biased region" description="Low complexity" evidence="1">
    <location>
        <begin position="107"/>
        <end position="124"/>
    </location>
</feature>
<keyword evidence="3" id="KW-1185">Reference proteome</keyword>
<feature type="region of interest" description="Disordered" evidence="1">
    <location>
        <begin position="1"/>
        <end position="153"/>
    </location>
</feature>
<feature type="region of interest" description="Disordered" evidence="1">
    <location>
        <begin position="181"/>
        <end position="204"/>
    </location>
</feature>
<comment type="caution">
    <text evidence="2">The sequence shown here is derived from an EMBL/GenBank/DDBJ whole genome shotgun (WGS) entry which is preliminary data.</text>
</comment>
<accession>A0A427YIK9</accession>
<sequence length="204" mass="21730">MSQQRVPRSPLHHPSGLLSSRAGFLSDDDSDVDIGDADSSDMSPSVRGLPTPSDTDDESAPETSDVGLRATLLMRRSRPRVGARQRILPHDTSHASGTGALELSFITPSTEPPSSLQSSGSSTSIMTEHSFASSTSADPVTTFDTHFPPSEGTRYRSHRQAFAAHAVDDNGSETQFNAKADLRSPTAAYPSPEPSPLSVTRQLL</sequence>
<feature type="compositionally biased region" description="Acidic residues" evidence="1">
    <location>
        <begin position="26"/>
        <end position="39"/>
    </location>
</feature>
<protein>
    <submittedName>
        <fullName evidence="2">Uncharacterized protein</fullName>
    </submittedName>
</protein>
<proteinExistence type="predicted"/>
<evidence type="ECO:0000256" key="1">
    <source>
        <dbReference type="SAM" id="MobiDB-lite"/>
    </source>
</evidence>
<feature type="compositionally biased region" description="Low complexity" evidence="1">
    <location>
        <begin position="7"/>
        <end position="21"/>
    </location>
</feature>
<name>A0A427YIK9_9TREE</name>
<evidence type="ECO:0000313" key="3">
    <source>
        <dbReference type="Proteomes" id="UP000279259"/>
    </source>
</evidence>
<dbReference type="Proteomes" id="UP000279259">
    <property type="component" value="Unassembled WGS sequence"/>
</dbReference>
<reference evidence="2 3" key="1">
    <citation type="submission" date="2018-11" db="EMBL/GenBank/DDBJ databases">
        <title>Genome sequence of Saitozyma podzolica DSM 27192.</title>
        <authorList>
            <person name="Aliyu H."/>
            <person name="Gorte O."/>
            <person name="Ochsenreither K."/>
        </authorList>
    </citation>
    <scope>NUCLEOTIDE SEQUENCE [LARGE SCALE GENOMIC DNA]</scope>
    <source>
        <strain evidence="2 3">DSM 27192</strain>
    </source>
</reference>
<dbReference type="EMBL" id="RSCD01000009">
    <property type="protein sequence ID" value="RSH90903.1"/>
    <property type="molecule type" value="Genomic_DNA"/>
</dbReference>
<organism evidence="2 3">
    <name type="scientific">Saitozyma podzolica</name>
    <dbReference type="NCBI Taxonomy" id="1890683"/>
    <lineage>
        <taxon>Eukaryota</taxon>
        <taxon>Fungi</taxon>
        <taxon>Dikarya</taxon>
        <taxon>Basidiomycota</taxon>
        <taxon>Agaricomycotina</taxon>
        <taxon>Tremellomycetes</taxon>
        <taxon>Tremellales</taxon>
        <taxon>Trimorphomycetaceae</taxon>
        <taxon>Saitozyma</taxon>
    </lineage>
</organism>
<feature type="compositionally biased region" description="Polar residues" evidence="1">
    <location>
        <begin position="125"/>
        <end position="144"/>
    </location>
</feature>